<feature type="compositionally biased region" description="Low complexity" evidence="2">
    <location>
        <begin position="787"/>
        <end position="832"/>
    </location>
</feature>
<feature type="compositionally biased region" description="Low complexity" evidence="2">
    <location>
        <begin position="1095"/>
        <end position="1118"/>
    </location>
</feature>
<feature type="compositionally biased region" description="Basic and acidic residues" evidence="2">
    <location>
        <begin position="279"/>
        <end position="288"/>
    </location>
</feature>
<evidence type="ECO:0000313" key="4">
    <source>
        <dbReference type="Proteomes" id="UP000747110"/>
    </source>
</evidence>
<protein>
    <submittedName>
        <fullName evidence="3">Uncharacterized protein</fullName>
    </submittedName>
</protein>
<feature type="compositionally biased region" description="Basic residues" evidence="2">
    <location>
        <begin position="715"/>
        <end position="725"/>
    </location>
</feature>
<feature type="region of interest" description="Disordered" evidence="2">
    <location>
        <begin position="979"/>
        <end position="1005"/>
    </location>
</feature>
<feature type="region of interest" description="Disordered" evidence="2">
    <location>
        <begin position="228"/>
        <end position="449"/>
    </location>
</feature>
<feature type="region of interest" description="Disordered" evidence="2">
    <location>
        <begin position="1"/>
        <end position="65"/>
    </location>
</feature>
<evidence type="ECO:0000313" key="3">
    <source>
        <dbReference type="EMBL" id="GIL74539.1"/>
    </source>
</evidence>
<name>A0A8J4C5P6_9CHLO</name>
<sequence>MPTYAPSHALLKPSSNSPGLPWSGGGTAAATMTPEIPFLGARRPVSPTVDMSNTTGNGKGRWQPTLPQQLPSEVAMAVPGQSLMKARSASPALARSATAAGSVDGRARQLASAADRSPTVSTTNALERTPAPSIAGASPRHAGVTSHPATAPAATGAYRTPPVKVSPPRRWRPAGSAPQRVAKGSAVAAAHRCTSAGAKTTIRDPATLTNAVQELRAAVAARSLSLALQTNGTSPNQRVRSRPVPTTVTPSRHGQAKSPGHSESPAAPDQQPQSSGKDPTPRVPERRKVAAAAATTTTARVGELFRPMRQENQQQHYRQKRQQPLSPPPSSAPADTLRETSSPMEHSRPPCSVPSSPDTASAATPESDRVLEPRQRTLTQRDGLMHQAGHFRPPFQYPRVDASPSGRLPQALSDMHHRCANGDGVDRESHGLIDSSASSLESPLQGPIRHPGAAEAAIAATGLSTRSGDALPSVLQRLPQPSHHPQRQPSSRSPQREYHGAHADSSESLFAMAAVAAAEARPGIGSATFGRWVQPTPAEGQLFLSSDVMPSDILSWQSSSTTRDLGHRRHGAHGVERGGGDQGRAGCAGGGGGSDRDRGGNGEEKRGGDRKDNAGPSGSNDRSGIGGDGGGEDPSDSSDGDGDGDDDMGEASEQAEGEEEDQDNASELSLRNKAVAAASTARAVIRQKPAADGFPPAAAASRAAAELDTDTQSPRKYRSPPRVRPRSGAQFPERGGDESQFNSDGSHDSNHFTGGAARVHRHHGRSGAGGTGKVPIQARPQPQPRESASPLSPSSPLASSPLPYTTMATARAATDAAAASHAAARAKFGSSPSPSPSPSPATAGSSPPSSRVGQRSRPPSPLSASASPSLREADLVARCRELEGQLAGVYREMDELVSRAQGTKGVVSNGADDLRQQLATMEAALAALEAENRELREAVRHSRTTYENAAALAAKMARLQEKVDLLTLDKRELEVQLDLARLSPRSATPGKGTSPRPSPPDTAHQQQHIIEALLEQVAELQQEKAALQEQLTQRAGLQQQQQQHQPAYKSARKGYAAATATATAPASAAADSGSTPRTVPRTAPAQVAAYPPPRSRSQSRSPLASPAAANASKVAGKSGSRGDADGVMMARIAQLQRQVRVLTAENDSLRCQGAVARAGPSEHQAQIRNLQGQVQSLGQQLESERWVRSHLNDMQAQAAGPTTAHQRQSPPPVSQHTQQQAAPRRSSVSLPPPPQHQPQPHQSRQRQQQQPYGRVAKAIVYGPISSPPSGGKLVADFQVTVEPLGPGRQGRVASPAAREGGPSFMQDGYR</sequence>
<feature type="region of interest" description="Disordered" evidence="2">
    <location>
        <begin position="1064"/>
        <end position="1123"/>
    </location>
</feature>
<feature type="compositionally biased region" description="Low complexity" evidence="2">
    <location>
        <begin position="1238"/>
        <end position="1251"/>
    </location>
</feature>
<feature type="compositionally biased region" description="Low complexity" evidence="2">
    <location>
        <begin position="840"/>
        <end position="850"/>
    </location>
</feature>
<feature type="compositionally biased region" description="Polar residues" evidence="2">
    <location>
        <begin position="229"/>
        <end position="252"/>
    </location>
</feature>
<accession>A0A8J4C5P6</accession>
<reference evidence="3" key="1">
    <citation type="journal article" date="2021" name="Proc. Natl. Acad. Sci. U.S.A.">
        <title>Three genomes in the algal genus Volvox reveal the fate of a haploid sex-determining region after a transition to homothallism.</title>
        <authorList>
            <person name="Yamamoto K."/>
            <person name="Hamaji T."/>
            <person name="Kawai-Toyooka H."/>
            <person name="Matsuzaki R."/>
            <person name="Takahashi F."/>
            <person name="Nishimura Y."/>
            <person name="Kawachi M."/>
            <person name="Noguchi H."/>
            <person name="Minakuchi Y."/>
            <person name="Umen J.G."/>
            <person name="Toyoda A."/>
            <person name="Nozaki H."/>
        </authorList>
    </citation>
    <scope>NUCLEOTIDE SEQUENCE</scope>
    <source>
        <strain evidence="3">NIES-3786</strain>
    </source>
</reference>
<dbReference type="EMBL" id="BNCP01000006">
    <property type="protein sequence ID" value="GIL74539.1"/>
    <property type="molecule type" value="Genomic_DNA"/>
</dbReference>
<feature type="region of interest" description="Disordered" evidence="2">
    <location>
        <begin position="108"/>
        <end position="180"/>
    </location>
</feature>
<dbReference type="OrthoDB" id="553347at2759"/>
<dbReference type="Proteomes" id="UP000747110">
    <property type="component" value="Unassembled WGS sequence"/>
</dbReference>
<feature type="compositionally biased region" description="Polar residues" evidence="2">
    <location>
        <begin position="353"/>
        <end position="364"/>
    </location>
</feature>
<keyword evidence="4" id="KW-1185">Reference proteome</keyword>
<proteinExistence type="predicted"/>
<feature type="compositionally biased region" description="Polar residues" evidence="2">
    <location>
        <begin position="1203"/>
        <end position="1221"/>
    </location>
</feature>
<comment type="caution">
    <text evidence="3">The sequence shown here is derived from an EMBL/GenBank/DDBJ whole genome shotgun (WGS) entry which is preliminary data.</text>
</comment>
<feature type="coiled-coil region" evidence="1">
    <location>
        <begin position="879"/>
        <end position="976"/>
    </location>
</feature>
<feature type="region of interest" description="Disordered" evidence="2">
    <location>
        <begin position="1285"/>
        <end position="1310"/>
    </location>
</feature>
<feature type="compositionally biased region" description="Low complexity" evidence="2">
    <location>
        <begin position="690"/>
        <end position="704"/>
    </location>
</feature>
<feature type="compositionally biased region" description="Basic and acidic residues" evidence="2">
    <location>
        <begin position="494"/>
        <end position="503"/>
    </location>
</feature>
<feature type="compositionally biased region" description="Basic and acidic residues" evidence="2">
    <location>
        <begin position="594"/>
        <end position="613"/>
    </location>
</feature>
<keyword evidence="1" id="KW-0175">Coiled coil</keyword>
<feature type="region of interest" description="Disordered" evidence="2">
    <location>
        <begin position="559"/>
        <end position="870"/>
    </location>
</feature>
<feature type="region of interest" description="Disordered" evidence="2">
    <location>
        <begin position="475"/>
        <end position="503"/>
    </location>
</feature>
<evidence type="ECO:0000256" key="2">
    <source>
        <dbReference type="SAM" id="MobiDB-lite"/>
    </source>
</evidence>
<feature type="compositionally biased region" description="Basic and acidic residues" evidence="2">
    <location>
        <begin position="366"/>
        <end position="375"/>
    </location>
</feature>
<evidence type="ECO:0000256" key="1">
    <source>
        <dbReference type="SAM" id="Coils"/>
    </source>
</evidence>
<feature type="compositionally biased region" description="Low complexity" evidence="2">
    <location>
        <begin position="290"/>
        <end position="299"/>
    </location>
</feature>
<organism evidence="3 4">
    <name type="scientific">Volvox reticuliferus</name>
    <dbReference type="NCBI Taxonomy" id="1737510"/>
    <lineage>
        <taxon>Eukaryota</taxon>
        <taxon>Viridiplantae</taxon>
        <taxon>Chlorophyta</taxon>
        <taxon>core chlorophytes</taxon>
        <taxon>Chlorophyceae</taxon>
        <taxon>CS clade</taxon>
        <taxon>Chlamydomonadales</taxon>
        <taxon>Volvocaceae</taxon>
        <taxon>Volvox</taxon>
    </lineage>
</organism>
<gene>
    <name evidence="3" type="ORF">Vretifemale_4530</name>
</gene>
<feature type="region of interest" description="Disordered" evidence="2">
    <location>
        <begin position="1195"/>
        <end position="1269"/>
    </location>
</feature>
<feature type="compositionally biased region" description="Low complexity" evidence="2">
    <location>
        <begin position="674"/>
        <end position="683"/>
    </location>
</feature>
<feature type="compositionally biased region" description="Acidic residues" evidence="2">
    <location>
        <begin position="630"/>
        <end position="664"/>
    </location>
</feature>
<feature type="compositionally biased region" description="Gly residues" evidence="2">
    <location>
        <begin position="580"/>
        <end position="593"/>
    </location>
</feature>
<feature type="compositionally biased region" description="Low complexity" evidence="2">
    <location>
        <begin position="475"/>
        <end position="493"/>
    </location>
</feature>